<proteinExistence type="inferred from homology"/>
<dbReference type="GO" id="GO:0140662">
    <property type="term" value="F:ATP-dependent protein folding chaperone"/>
    <property type="evidence" value="ECO:0007669"/>
    <property type="project" value="InterPro"/>
</dbReference>
<sequence length="41" mass="4879">MNYNNTVFDVKLLFGRRFDNPSVTADRKHWPFEVVSDGNYE</sequence>
<protein>
    <submittedName>
        <fullName evidence="4">Uncharacterized protein</fullName>
    </submittedName>
</protein>
<dbReference type="AlphaFoldDB" id="A0A5J4NW01"/>
<dbReference type="GO" id="GO:0005524">
    <property type="term" value="F:ATP binding"/>
    <property type="evidence" value="ECO:0007669"/>
    <property type="project" value="UniProtKB-KW"/>
</dbReference>
<dbReference type="InterPro" id="IPR013126">
    <property type="entry name" value="Hsp_70_fam"/>
</dbReference>
<evidence type="ECO:0000313" key="4">
    <source>
        <dbReference type="EMBL" id="KAA3679907.1"/>
    </source>
</evidence>
<evidence type="ECO:0000313" key="5">
    <source>
        <dbReference type="Proteomes" id="UP000324629"/>
    </source>
</evidence>
<dbReference type="SUPFAM" id="SSF53067">
    <property type="entry name" value="Actin-like ATPase domain"/>
    <property type="match status" value="1"/>
</dbReference>
<dbReference type="EMBL" id="QNGE01000594">
    <property type="protein sequence ID" value="KAA3679907.1"/>
    <property type="molecule type" value="Genomic_DNA"/>
</dbReference>
<dbReference type="Gene3D" id="3.30.30.30">
    <property type="match status" value="1"/>
</dbReference>
<evidence type="ECO:0000256" key="1">
    <source>
        <dbReference type="ARBA" id="ARBA00007381"/>
    </source>
</evidence>
<accession>A0A5J4NW01</accession>
<name>A0A5J4NW01_9TREM</name>
<dbReference type="FunFam" id="3.30.30.30:FF:000005">
    <property type="entry name" value="Heat shock protein ssb1"/>
    <property type="match status" value="1"/>
</dbReference>
<comment type="caution">
    <text evidence="4">The sequence shown here is derived from an EMBL/GenBank/DDBJ whole genome shotgun (WGS) entry which is preliminary data.</text>
</comment>
<evidence type="ECO:0000256" key="2">
    <source>
        <dbReference type="ARBA" id="ARBA00022741"/>
    </source>
</evidence>
<keyword evidence="2" id="KW-0547">Nucleotide-binding</keyword>
<reference evidence="4 5" key="1">
    <citation type="journal article" date="2019" name="Gigascience">
        <title>Whole-genome sequence of the oriental lung fluke Paragonimus westermani.</title>
        <authorList>
            <person name="Oey H."/>
            <person name="Zakrzewski M."/>
            <person name="Narain K."/>
            <person name="Devi K.R."/>
            <person name="Agatsuma T."/>
            <person name="Nawaratna S."/>
            <person name="Gobert G.N."/>
            <person name="Jones M.K."/>
            <person name="Ragan M.A."/>
            <person name="McManus D.P."/>
            <person name="Krause L."/>
        </authorList>
    </citation>
    <scope>NUCLEOTIDE SEQUENCE [LARGE SCALE GENOMIC DNA]</scope>
    <source>
        <strain evidence="4 5">IND2009</strain>
    </source>
</reference>
<dbReference type="Pfam" id="PF00012">
    <property type="entry name" value="HSP70"/>
    <property type="match status" value="1"/>
</dbReference>
<keyword evidence="3" id="KW-0067">ATP-binding</keyword>
<dbReference type="Proteomes" id="UP000324629">
    <property type="component" value="Unassembled WGS sequence"/>
</dbReference>
<gene>
    <name evidence="4" type="ORF">DEA37_0012771</name>
</gene>
<dbReference type="InterPro" id="IPR043129">
    <property type="entry name" value="ATPase_NBD"/>
</dbReference>
<keyword evidence="5" id="KW-1185">Reference proteome</keyword>
<organism evidence="4 5">
    <name type="scientific">Paragonimus westermani</name>
    <dbReference type="NCBI Taxonomy" id="34504"/>
    <lineage>
        <taxon>Eukaryota</taxon>
        <taxon>Metazoa</taxon>
        <taxon>Spiralia</taxon>
        <taxon>Lophotrochozoa</taxon>
        <taxon>Platyhelminthes</taxon>
        <taxon>Trematoda</taxon>
        <taxon>Digenea</taxon>
        <taxon>Plagiorchiida</taxon>
        <taxon>Troglotremata</taxon>
        <taxon>Troglotrematidae</taxon>
        <taxon>Paragonimus</taxon>
    </lineage>
</organism>
<comment type="similarity">
    <text evidence="1">Belongs to the heat shock protein 70 family.</text>
</comment>
<evidence type="ECO:0000256" key="3">
    <source>
        <dbReference type="ARBA" id="ARBA00022840"/>
    </source>
</evidence>